<reference evidence="1 2" key="1">
    <citation type="submission" date="2024-08" db="EMBL/GenBank/DDBJ databases">
        <title>Gnathostoma spinigerum genome.</title>
        <authorList>
            <person name="Gonzalez-Bertolin B."/>
            <person name="Monzon S."/>
            <person name="Zaballos A."/>
            <person name="Jimenez P."/>
            <person name="Dekumyoy P."/>
            <person name="Varona S."/>
            <person name="Cuesta I."/>
            <person name="Sumanam S."/>
            <person name="Adisakwattana P."/>
            <person name="Gasser R.B."/>
            <person name="Hernandez-Gonzalez A."/>
            <person name="Young N.D."/>
            <person name="Perteguer M.J."/>
        </authorList>
    </citation>
    <scope>NUCLEOTIDE SEQUENCE [LARGE SCALE GENOMIC DNA]</scope>
    <source>
        <strain evidence="1">AL3</strain>
        <tissue evidence="1">Liver</tissue>
    </source>
</reference>
<protein>
    <submittedName>
        <fullName evidence="1">Uncharacterized protein</fullName>
    </submittedName>
</protein>
<dbReference type="AlphaFoldDB" id="A0ABD6F444"/>
<feature type="non-terminal residue" evidence="1">
    <location>
        <position position="1"/>
    </location>
</feature>
<sequence>LKEELHDRFARELISFEGVKTSQEQYLTAILAEARLETFSQTVVFTHVESELNTIMEMAPHVERLDATVLYSLKEELHDRFARELISFEGVKTSQEQYLTAILAEARLETFSQ</sequence>
<feature type="non-terminal residue" evidence="1">
    <location>
        <position position="113"/>
    </location>
</feature>
<organism evidence="1 2">
    <name type="scientific">Gnathostoma spinigerum</name>
    <dbReference type="NCBI Taxonomy" id="75299"/>
    <lineage>
        <taxon>Eukaryota</taxon>
        <taxon>Metazoa</taxon>
        <taxon>Ecdysozoa</taxon>
        <taxon>Nematoda</taxon>
        <taxon>Chromadorea</taxon>
        <taxon>Rhabditida</taxon>
        <taxon>Spirurina</taxon>
        <taxon>Gnathostomatomorpha</taxon>
        <taxon>Gnathostomatoidea</taxon>
        <taxon>Gnathostomatidae</taxon>
        <taxon>Gnathostoma</taxon>
    </lineage>
</organism>
<dbReference type="Proteomes" id="UP001608902">
    <property type="component" value="Unassembled WGS sequence"/>
</dbReference>
<keyword evidence="2" id="KW-1185">Reference proteome</keyword>
<evidence type="ECO:0000313" key="2">
    <source>
        <dbReference type="Proteomes" id="UP001608902"/>
    </source>
</evidence>
<comment type="caution">
    <text evidence="1">The sequence shown here is derived from an EMBL/GenBank/DDBJ whole genome shotgun (WGS) entry which is preliminary data.</text>
</comment>
<name>A0ABD6F444_9BILA</name>
<gene>
    <name evidence="1" type="ORF">AB6A40_011832</name>
</gene>
<accession>A0ABD6F444</accession>
<evidence type="ECO:0000313" key="1">
    <source>
        <dbReference type="EMBL" id="MFH4985123.1"/>
    </source>
</evidence>
<proteinExistence type="predicted"/>
<dbReference type="EMBL" id="JBGFUD010048078">
    <property type="protein sequence ID" value="MFH4985123.1"/>
    <property type="molecule type" value="Genomic_DNA"/>
</dbReference>